<dbReference type="PANTHER" id="PTHR15917">
    <property type="match status" value="1"/>
</dbReference>
<evidence type="ECO:0000256" key="2">
    <source>
        <dbReference type="SAM" id="MobiDB-lite"/>
    </source>
</evidence>
<organism evidence="3 4">
    <name type="scientific">Dissostichus eleginoides</name>
    <name type="common">Patagonian toothfish</name>
    <name type="synonym">Dissostichus amissus</name>
    <dbReference type="NCBI Taxonomy" id="100907"/>
    <lineage>
        <taxon>Eukaryota</taxon>
        <taxon>Metazoa</taxon>
        <taxon>Chordata</taxon>
        <taxon>Craniata</taxon>
        <taxon>Vertebrata</taxon>
        <taxon>Euteleostomi</taxon>
        <taxon>Actinopterygii</taxon>
        <taxon>Neopterygii</taxon>
        <taxon>Teleostei</taxon>
        <taxon>Neoteleostei</taxon>
        <taxon>Acanthomorphata</taxon>
        <taxon>Eupercaria</taxon>
        <taxon>Perciformes</taxon>
        <taxon>Notothenioidei</taxon>
        <taxon>Nototheniidae</taxon>
        <taxon>Dissostichus</taxon>
    </lineage>
</organism>
<keyword evidence="4" id="KW-1185">Reference proteome</keyword>
<dbReference type="Proteomes" id="UP001228049">
    <property type="component" value="Unassembled WGS sequence"/>
</dbReference>
<proteinExistence type="predicted"/>
<reference evidence="3" key="1">
    <citation type="submission" date="2023-04" db="EMBL/GenBank/DDBJ databases">
        <title>Chromosome-level genome of Chaenocephalus aceratus.</title>
        <authorList>
            <person name="Park H."/>
        </authorList>
    </citation>
    <scope>NUCLEOTIDE SEQUENCE</scope>
    <source>
        <strain evidence="3">DE</strain>
        <tissue evidence="3">Muscle</tissue>
    </source>
</reference>
<dbReference type="PANTHER" id="PTHR15917:SF0">
    <property type="entry name" value="PROTEIN LARGEN"/>
    <property type="match status" value="1"/>
</dbReference>
<feature type="compositionally biased region" description="Basic and acidic residues" evidence="2">
    <location>
        <begin position="227"/>
        <end position="243"/>
    </location>
</feature>
<protein>
    <submittedName>
        <fullName evidence="3">Protein Largen</fullName>
    </submittedName>
</protein>
<feature type="compositionally biased region" description="Polar residues" evidence="2">
    <location>
        <begin position="263"/>
        <end position="273"/>
    </location>
</feature>
<dbReference type="EMBL" id="JASDAP010000026">
    <property type="protein sequence ID" value="KAK1878998.1"/>
    <property type="molecule type" value="Genomic_DNA"/>
</dbReference>
<dbReference type="AlphaFoldDB" id="A0AAD9BA57"/>
<feature type="region of interest" description="Disordered" evidence="2">
    <location>
        <begin position="448"/>
        <end position="519"/>
    </location>
</feature>
<evidence type="ECO:0000313" key="3">
    <source>
        <dbReference type="EMBL" id="KAK1878998.1"/>
    </source>
</evidence>
<dbReference type="GO" id="GO:0045727">
    <property type="term" value="P:positive regulation of translation"/>
    <property type="evidence" value="ECO:0007669"/>
    <property type="project" value="TreeGrafter"/>
</dbReference>
<feature type="compositionally biased region" description="Polar residues" evidence="2">
    <location>
        <begin position="474"/>
        <end position="483"/>
    </location>
</feature>
<feature type="compositionally biased region" description="Basic and acidic residues" evidence="2">
    <location>
        <begin position="294"/>
        <end position="316"/>
    </location>
</feature>
<sequence>MYTEGAQTTGHHRFHQQQHINYNNTSPCSCQHCVLYDPPVFSHHGGPGYPPASERHTDHPSLDCRRDIQAPRVKDVGGRALVVDRAERSGHRSPQRRPVFGGPEPHSQSHDFSQVCPWELNPAQWSYPPEPGVRHYPSVREQCGCVGRSDTKAHPFKAGIPHPLPHLQVKGQGYRHRRTVRYVCVDEEEESYGCKSENYNSEPHNPHIGHIKPNGHCGPRAVFFEGGEERDRDQDRSRLKGGSEEGWNGRSGSHKGFFPTEVPQKQLNQSRQKGSCVPPSGITNPSPEPSKPTTHSDHQSQGAEVEKQKRRQDSVRDQIRQVVTNLEDVLGGLKQVQVEMKEVVEQIDRLTASIDLSDEAPCITQGTSSYLSSHPGDLRLALLPNHKPAPVPMSQHVEEDRIILRTNSPSPVHMASVVKTSRFTPPIHNKDINHERLGLNGHPPHLYPPRDPHHVGQTHPEQLPHSLDPKVIIGNSTSNSRTQKPPVYPQNGRCGKGPHQKPVRPPVYPARGRESTSMV</sequence>
<keyword evidence="1" id="KW-0175">Coiled coil</keyword>
<accession>A0AAD9BA57</accession>
<gene>
    <name evidence="3" type="ORF">KUDE01_027121</name>
</gene>
<feature type="region of interest" description="Disordered" evidence="2">
    <location>
        <begin position="205"/>
        <end position="316"/>
    </location>
</feature>
<evidence type="ECO:0000313" key="4">
    <source>
        <dbReference type="Proteomes" id="UP001228049"/>
    </source>
</evidence>
<name>A0AAD9BA57_DISEL</name>
<comment type="caution">
    <text evidence="3">The sequence shown here is derived from an EMBL/GenBank/DDBJ whole genome shotgun (WGS) entry which is preliminary data.</text>
</comment>
<evidence type="ECO:0000256" key="1">
    <source>
        <dbReference type="ARBA" id="ARBA00023054"/>
    </source>
</evidence>
<dbReference type="InterPro" id="IPR027997">
    <property type="entry name" value="Largen/INSYN1"/>
</dbReference>
<feature type="region of interest" description="Disordered" evidence="2">
    <location>
        <begin position="85"/>
        <end position="107"/>
    </location>
</feature>
<dbReference type="GO" id="GO:0045793">
    <property type="term" value="P:positive regulation of cell size"/>
    <property type="evidence" value="ECO:0007669"/>
    <property type="project" value="TreeGrafter"/>
</dbReference>